<evidence type="ECO:0000313" key="3">
    <source>
        <dbReference type="Proteomes" id="UP001499843"/>
    </source>
</evidence>
<sequence>MTGNTAYICRAVPGSSRQLRPSYVTCETFCPAPKQSKTVHPGNPRSRNRVWIEQRKSSLRLWQGCPPALSTAKSAEAENGRATQHSPKQLSQSASRPSSRGFVTHS</sequence>
<organism evidence="2 3">
    <name type="scientific">Nonomuraea monospora</name>
    <dbReference type="NCBI Taxonomy" id="568818"/>
    <lineage>
        <taxon>Bacteria</taxon>
        <taxon>Bacillati</taxon>
        <taxon>Actinomycetota</taxon>
        <taxon>Actinomycetes</taxon>
        <taxon>Streptosporangiales</taxon>
        <taxon>Streptosporangiaceae</taxon>
        <taxon>Nonomuraea</taxon>
    </lineage>
</organism>
<proteinExistence type="predicted"/>
<dbReference type="Proteomes" id="UP001499843">
    <property type="component" value="Unassembled WGS sequence"/>
</dbReference>
<feature type="compositionally biased region" description="Polar residues" evidence="1">
    <location>
        <begin position="81"/>
        <end position="98"/>
    </location>
</feature>
<accession>A0ABN3CRY7</accession>
<evidence type="ECO:0000313" key="2">
    <source>
        <dbReference type="EMBL" id="GAA2212228.1"/>
    </source>
</evidence>
<evidence type="ECO:0000256" key="1">
    <source>
        <dbReference type="SAM" id="MobiDB-lite"/>
    </source>
</evidence>
<reference evidence="2 3" key="1">
    <citation type="journal article" date="2019" name="Int. J. Syst. Evol. Microbiol.">
        <title>The Global Catalogue of Microorganisms (GCM) 10K type strain sequencing project: providing services to taxonomists for standard genome sequencing and annotation.</title>
        <authorList>
            <consortium name="The Broad Institute Genomics Platform"/>
            <consortium name="The Broad Institute Genome Sequencing Center for Infectious Disease"/>
            <person name="Wu L."/>
            <person name="Ma J."/>
        </authorList>
    </citation>
    <scope>NUCLEOTIDE SEQUENCE [LARGE SCALE GENOMIC DNA]</scope>
    <source>
        <strain evidence="2 3">JCM 16114</strain>
    </source>
</reference>
<comment type="caution">
    <text evidence="2">The sequence shown here is derived from an EMBL/GenBank/DDBJ whole genome shotgun (WGS) entry which is preliminary data.</text>
</comment>
<protein>
    <submittedName>
        <fullName evidence="2">Uncharacterized protein</fullName>
    </submittedName>
</protein>
<name>A0ABN3CRY7_9ACTN</name>
<feature type="region of interest" description="Disordered" evidence="1">
    <location>
        <begin position="70"/>
        <end position="106"/>
    </location>
</feature>
<dbReference type="EMBL" id="BAAAQX010000025">
    <property type="protein sequence ID" value="GAA2212228.1"/>
    <property type="molecule type" value="Genomic_DNA"/>
</dbReference>
<keyword evidence="3" id="KW-1185">Reference proteome</keyword>
<gene>
    <name evidence="2" type="ORF">GCM10009850_076900</name>
</gene>